<reference evidence="2" key="1">
    <citation type="submission" date="2020-03" db="EMBL/GenBank/DDBJ databases">
        <title>Genome of Pelagibius litoralis DSM 21314T.</title>
        <authorList>
            <person name="Wang G."/>
        </authorList>
    </citation>
    <scope>NUCLEOTIDE SEQUENCE</scope>
    <source>
        <strain evidence="2">DSM 21314</strain>
    </source>
</reference>
<feature type="signal peptide" evidence="1">
    <location>
        <begin position="1"/>
        <end position="22"/>
    </location>
</feature>
<keyword evidence="3" id="KW-1185">Reference proteome</keyword>
<proteinExistence type="predicted"/>
<comment type="caution">
    <text evidence="2">The sequence shown here is derived from an EMBL/GenBank/DDBJ whole genome shotgun (WGS) entry which is preliminary data.</text>
</comment>
<evidence type="ECO:0000256" key="1">
    <source>
        <dbReference type="SAM" id="SignalP"/>
    </source>
</evidence>
<feature type="chain" id="PRO_5037033055" description="Tetratricopeptide repeat-containing protein" evidence="1">
    <location>
        <begin position="23"/>
        <end position="195"/>
    </location>
</feature>
<dbReference type="RefSeq" id="WP_167220426.1">
    <property type="nucleotide sequence ID" value="NZ_JAAQPH010000001.1"/>
</dbReference>
<evidence type="ECO:0008006" key="4">
    <source>
        <dbReference type="Google" id="ProtNLM"/>
    </source>
</evidence>
<evidence type="ECO:0000313" key="2">
    <source>
        <dbReference type="EMBL" id="NIA67144.1"/>
    </source>
</evidence>
<sequence>MRLVLGFAILLLTAVPAPPAESADPRESEDCRPRHSIIDYPPYAELLCSGLAKMALGLPSAALKDFEAAARIDIHEVPNFEIYTYLAHAQLLLGDQDAYRESITKSELALFVWSGTYHCSYAEPEVRLLDAVGLALATAEADAVAATMCGDIYTAYYEPGSRTLESIASDGRLAEYHLQVRALIDRREAMSETDR</sequence>
<organism evidence="2 3">
    <name type="scientific">Pelagibius litoralis</name>
    <dbReference type="NCBI Taxonomy" id="374515"/>
    <lineage>
        <taxon>Bacteria</taxon>
        <taxon>Pseudomonadati</taxon>
        <taxon>Pseudomonadota</taxon>
        <taxon>Alphaproteobacteria</taxon>
        <taxon>Rhodospirillales</taxon>
        <taxon>Rhodovibrionaceae</taxon>
        <taxon>Pelagibius</taxon>
    </lineage>
</organism>
<protein>
    <recommendedName>
        <fullName evidence="4">Tetratricopeptide repeat-containing protein</fullName>
    </recommendedName>
</protein>
<accession>A0A967EV12</accession>
<dbReference type="EMBL" id="JAAQPH010000001">
    <property type="protein sequence ID" value="NIA67144.1"/>
    <property type="molecule type" value="Genomic_DNA"/>
</dbReference>
<dbReference type="AlphaFoldDB" id="A0A967EV12"/>
<name>A0A967EV12_9PROT</name>
<evidence type="ECO:0000313" key="3">
    <source>
        <dbReference type="Proteomes" id="UP000761264"/>
    </source>
</evidence>
<dbReference type="Proteomes" id="UP000761264">
    <property type="component" value="Unassembled WGS sequence"/>
</dbReference>
<gene>
    <name evidence="2" type="ORF">HBA54_00895</name>
</gene>
<keyword evidence="1" id="KW-0732">Signal</keyword>